<organism evidence="20">
    <name type="scientific">Orbinia latreillii</name>
    <dbReference type="NCBI Taxonomy" id="195264"/>
    <lineage>
        <taxon>Eukaryota</taxon>
        <taxon>Metazoa</taxon>
        <taxon>Spiralia</taxon>
        <taxon>Lophotrochozoa</taxon>
        <taxon>Annelida</taxon>
        <taxon>Polychaeta</taxon>
        <taxon>Sedentaria</taxon>
        <taxon>Scolecida</taxon>
        <taxon>Orbiniidae</taxon>
        <taxon>Orbinia</taxon>
    </lineage>
</organism>
<dbReference type="AlphaFoldDB" id="Q1X8Z1"/>
<evidence type="ECO:0000256" key="8">
    <source>
        <dbReference type="ARBA" id="ARBA00022792"/>
    </source>
</evidence>
<reference evidence="20" key="1">
    <citation type="journal article" date="2006" name="Gene">
        <title>The complete mitochondrial genome of the orbiniid polychaete Orbinia latreillii (Annelida, Orbiniidae)--A novel gene order for Annelida and implications for annelid phylogeny.</title>
        <authorList>
            <person name="Bleidorn C."/>
            <person name="Podsiadlowski L."/>
            <person name="Bartolomaeus T."/>
        </authorList>
    </citation>
    <scope>NUCLEOTIDE SEQUENCE</scope>
</reference>
<dbReference type="InterPro" id="IPR008972">
    <property type="entry name" value="Cupredoxin"/>
</dbReference>
<comment type="function">
    <text evidence="16">Component of the cytochrome c oxidase, the last enzyme in the mitochondrial electron transport chain which drives oxidative phosphorylation. The respiratory chain contains 3 multisubunit complexes succinate dehydrogenase (complex II, CII), ubiquinol-cytochrome c oxidoreductase (cytochrome b-c1 complex, complex III, CIII) and cytochrome c oxidase (complex IV, CIV), that cooperate to transfer electrons derived from NADH and succinate to molecular oxygen, creating an electrochemical gradient over the inner membrane that drives transmembrane transport and the ATP synthase. Cytochrome c oxidase is the component of the respiratory chain that catalyzes the reduction of oxygen to water. Electrons originating from reduced cytochrome c in the intermembrane space (IMS) are transferred via the dinuclear copper A center (CU(A)) of subunit 2 and heme A of subunit 1 to the active site in subunit 1, a binuclear center (BNC) formed by heme A3 and copper B (CU(B)). The BNC reduces molecular oxygen to 2 water molecules using 4 electrons from cytochrome c in the IMS and 4 protons from the mitochondrial matrix.</text>
</comment>
<evidence type="ECO:0000256" key="3">
    <source>
        <dbReference type="ARBA" id="ARBA00015946"/>
    </source>
</evidence>
<keyword evidence="10" id="KW-1278">Translocase</keyword>
<keyword evidence="5 16" id="KW-0679">Respiratory chain</keyword>
<keyword evidence="6 16" id="KW-0812">Transmembrane</keyword>
<proteinExistence type="inferred from homology"/>
<dbReference type="CDD" id="cd13912">
    <property type="entry name" value="CcO_II_C"/>
    <property type="match status" value="1"/>
</dbReference>
<dbReference type="InterPro" id="IPR034210">
    <property type="entry name" value="CcO_II_C"/>
</dbReference>
<evidence type="ECO:0000256" key="11">
    <source>
        <dbReference type="ARBA" id="ARBA00022982"/>
    </source>
</evidence>
<dbReference type="GO" id="GO:0042773">
    <property type="term" value="P:ATP synthesis coupled electron transport"/>
    <property type="evidence" value="ECO:0007669"/>
    <property type="project" value="TreeGrafter"/>
</dbReference>
<dbReference type="PROSITE" id="PS00078">
    <property type="entry name" value="COX2"/>
    <property type="match status" value="1"/>
</dbReference>
<gene>
    <name evidence="20" type="primary">cox2</name>
</gene>
<dbReference type="InterPro" id="IPR011759">
    <property type="entry name" value="Cyt_c_oxidase_su2_TM_dom"/>
</dbReference>
<feature type="domain" description="Cytochrome oxidase subunit II transmembrane region profile" evidence="19">
    <location>
        <begin position="1"/>
        <end position="91"/>
    </location>
</feature>
<comment type="cofactor">
    <cofactor evidence="16">
        <name>Cu cation</name>
        <dbReference type="ChEBI" id="CHEBI:23378"/>
    </cofactor>
    <text evidence="16">Binds a copper A center.</text>
</comment>
<dbReference type="GeneID" id="3979228"/>
<evidence type="ECO:0000256" key="6">
    <source>
        <dbReference type="ARBA" id="ARBA00022692"/>
    </source>
</evidence>
<dbReference type="PROSITE" id="PS50857">
    <property type="entry name" value="COX2_CUA"/>
    <property type="match status" value="1"/>
</dbReference>
<protein>
    <recommendedName>
        <fullName evidence="3 16">Cytochrome c oxidase subunit 2</fullName>
    </recommendedName>
</protein>
<keyword evidence="11 16" id="KW-0249">Electron transport</keyword>
<evidence type="ECO:0000256" key="17">
    <source>
        <dbReference type="SAM" id="Phobius"/>
    </source>
</evidence>
<accession>Q1X8Z1</accession>
<keyword evidence="14 16" id="KW-0472">Membrane</keyword>
<keyword evidence="8 16" id="KW-0999">Mitochondrion inner membrane</keyword>
<feature type="transmembrane region" description="Helical" evidence="17">
    <location>
        <begin position="66"/>
        <end position="86"/>
    </location>
</feature>
<keyword evidence="4 16" id="KW-0813">Transport</keyword>
<keyword evidence="12 17" id="KW-1133">Transmembrane helix</keyword>
<dbReference type="GO" id="GO:0004129">
    <property type="term" value="F:cytochrome-c oxidase activity"/>
    <property type="evidence" value="ECO:0007669"/>
    <property type="project" value="UniProtKB-EC"/>
</dbReference>
<evidence type="ECO:0000256" key="15">
    <source>
        <dbReference type="ARBA" id="ARBA00049512"/>
    </source>
</evidence>
<evidence type="ECO:0000256" key="5">
    <source>
        <dbReference type="ARBA" id="ARBA00022660"/>
    </source>
</evidence>
<comment type="catalytic activity">
    <reaction evidence="15">
        <text>4 Fe(II)-[cytochrome c] + O2 + 8 H(+)(in) = 4 Fe(III)-[cytochrome c] + 2 H2O + 4 H(+)(out)</text>
        <dbReference type="Rhea" id="RHEA:11436"/>
        <dbReference type="Rhea" id="RHEA-COMP:10350"/>
        <dbReference type="Rhea" id="RHEA-COMP:14399"/>
        <dbReference type="ChEBI" id="CHEBI:15377"/>
        <dbReference type="ChEBI" id="CHEBI:15378"/>
        <dbReference type="ChEBI" id="CHEBI:15379"/>
        <dbReference type="ChEBI" id="CHEBI:29033"/>
        <dbReference type="ChEBI" id="CHEBI:29034"/>
        <dbReference type="EC" id="7.1.1.9"/>
    </reaction>
    <physiologicalReaction direction="left-to-right" evidence="15">
        <dbReference type="Rhea" id="RHEA:11437"/>
    </physiologicalReaction>
</comment>
<dbReference type="RefSeq" id="YP_537078.1">
    <property type="nucleotide sequence ID" value="NC_007933.1"/>
</dbReference>
<dbReference type="InterPro" id="IPR036257">
    <property type="entry name" value="Cyt_c_oxidase_su2_TM_sf"/>
</dbReference>
<feature type="transmembrane region" description="Helical" evidence="17">
    <location>
        <begin position="27"/>
        <end position="46"/>
    </location>
</feature>
<evidence type="ECO:0000313" key="20">
    <source>
        <dbReference type="EMBL" id="AAX50140.1"/>
    </source>
</evidence>
<dbReference type="GO" id="GO:0005743">
    <property type="term" value="C:mitochondrial inner membrane"/>
    <property type="evidence" value="ECO:0007669"/>
    <property type="project" value="UniProtKB-SubCell"/>
</dbReference>
<feature type="domain" description="Cytochrome oxidase subunit II copper A binding" evidence="18">
    <location>
        <begin position="92"/>
        <end position="226"/>
    </location>
</feature>
<keyword evidence="16 20" id="KW-0496">Mitochondrion</keyword>
<dbReference type="GO" id="GO:0016491">
    <property type="term" value="F:oxidoreductase activity"/>
    <property type="evidence" value="ECO:0007669"/>
    <property type="project" value="InterPro"/>
</dbReference>
<dbReference type="InterPro" id="IPR014222">
    <property type="entry name" value="Cyt_c_oxidase_su2"/>
</dbReference>
<evidence type="ECO:0000256" key="10">
    <source>
        <dbReference type="ARBA" id="ARBA00022967"/>
    </source>
</evidence>
<evidence type="ECO:0000256" key="4">
    <source>
        <dbReference type="ARBA" id="ARBA00022448"/>
    </source>
</evidence>
<dbReference type="InterPro" id="IPR002429">
    <property type="entry name" value="CcO_II-like_C"/>
</dbReference>
<dbReference type="SUPFAM" id="SSF81464">
    <property type="entry name" value="Cytochrome c oxidase subunit II-like, transmembrane region"/>
    <property type="match status" value="1"/>
</dbReference>
<name>Q1X8Z1_9ANNE</name>
<dbReference type="PRINTS" id="PR01166">
    <property type="entry name" value="CYCOXIDASEII"/>
</dbReference>
<evidence type="ECO:0000259" key="18">
    <source>
        <dbReference type="PROSITE" id="PS50857"/>
    </source>
</evidence>
<dbReference type="PANTHER" id="PTHR22888">
    <property type="entry name" value="CYTOCHROME C OXIDASE, SUBUNIT II"/>
    <property type="match status" value="1"/>
</dbReference>
<keyword evidence="7 16" id="KW-0479">Metal-binding</keyword>
<evidence type="ECO:0000256" key="14">
    <source>
        <dbReference type="ARBA" id="ARBA00023136"/>
    </source>
</evidence>
<dbReference type="PANTHER" id="PTHR22888:SF9">
    <property type="entry name" value="CYTOCHROME C OXIDASE SUBUNIT 2"/>
    <property type="match status" value="1"/>
</dbReference>
<dbReference type="SUPFAM" id="SSF49503">
    <property type="entry name" value="Cupredoxins"/>
    <property type="match status" value="1"/>
</dbReference>
<keyword evidence="9" id="KW-0460">Magnesium</keyword>
<dbReference type="NCBIfam" id="TIGR02866">
    <property type="entry name" value="CoxB"/>
    <property type="match status" value="1"/>
</dbReference>
<dbReference type="InterPro" id="IPR001505">
    <property type="entry name" value="Copper_CuA"/>
</dbReference>
<geneLocation type="mitochondrion" evidence="20"/>
<evidence type="ECO:0000259" key="19">
    <source>
        <dbReference type="PROSITE" id="PS50999"/>
    </source>
</evidence>
<evidence type="ECO:0000256" key="12">
    <source>
        <dbReference type="ARBA" id="ARBA00022989"/>
    </source>
</evidence>
<evidence type="ECO:0000256" key="1">
    <source>
        <dbReference type="ARBA" id="ARBA00004448"/>
    </source>
</evidence>
<dbReference type="FunFam" id="2.60.40.420:FF:000001">
    <property type="entry name" value="Cytochrome c oxidase subunit 2"/>
    <property type="match status" value="1"/>
</dbReference>
<evidence type="ECO:0000256" key="2">
    <source>
        <dbReference type="ARBA" id="ARBA00007866"/>
    </source>
</evidence>
<dbReference type="Gene3D" id="2.60.40.420">
    <property type="entry name" value="Cupredoxins - blue copper proteins"/>
    <property type="match status" value="1"/>
</dbReference>
<dbReference type="Pfam" id="PF00116">
    <property type="entry name" value="COX2"/>
    <property type="match status" value="1"/>
</dbReference>
<dbReference type="Gene3D" id="1.10.287.90">
    <property type="match status" value="1"/>
</dbReference>
<comment type="subcellular location">
    <subcellularLocation>
        <location evidence="1 16">Mitochondrion inner membrane</location>
        <topology evidence="1 16">Multi-pass membrane protein</topology>
    </subcellularLocation>
</comment>
<comment type="similarity">
    <text evidence="2 16">Belongs to the cytochrome c oxidase subunit 2 family.</text>
</comment>
<evidence type="ECO:0000256" key="9">
    <source>
        <dbReference type="ARBA" id="ARBA00022842"/>
    </source>
</evidence>
<dbReference type="EMBL" id="AY961084">
    <property type="protein sequence ID" value="AAX50140.1"/>
    <property type="molecule type" value="Genomic_DNA"/>
</dbReference>
<evidence type="ECO:0000256" key="7">
    <source>
        <dbReference type="ARBA" id="ARBA00022723"/>
    </source>
</evidence>
<evidence type="ECO:0000256" key="13">
    <source>
        <dbReference type="ARBA" id="ARBA00023008"/>
    </source>
</evidence>
<dbReference type="PROSITE" id="PS50999">
    <property type="entry name" value="COX2_TM"/>
    <property type="match status" value="1"/>
</dbReference>
<keyword evidence="13 16" id="KW-0186">Copper</keyword>
<dbReference type="Pfam" id="PF02790">
    <property type="entry name" value="COX2_TM"/>
    <property type="match status" value="1"/>
</dbReference>
<dbReference type="GO" id="GO:0005507">
    <property type="term" value="F:copper ion binding"/>
    <property type="evidence" value="ECO:0007669"/>
    <property type="project" value="InterPro"/>
</dbReference>
<sequence>MSTFSQLALIDPCSPISMMLNKFHDRALMMIILVLTVVGYALVFILRNSFTHRFALEAQRIETIWTIIPGVILLFLAIPSLHLLYLMDELKSPMFTLKVIGHQWYWSYEYSDFHSNLAFDSYMLNEEDLPKGGYRLLEVDNRAVLPYKTELRLLITSTDVIHAWTIPAACVKADAIPGRLNQLGLSFSRPGVYYGQCSEICGANHSFMPIVVEVVSPMAFVQWAHIPEQST</sequence>
<evidence type="ECO:0000256" key="16">
    <source>
        <dbReference type="RuleBase" id="RU000457"/>
    </source>
</evidence>
<dbReference type="CTD" id="4513"/>
<dbReference type="InterPro" id="IPR045187">
    <property type="entry name" value="CcO_II"/>
</dbReference>